<comment type="caution">
    <text evidence="1">The sequence shown here is derived from an EMBL/GenBank/DDBJ whole genome shotgun (WGS) entry which is preliminary data.</text>
</comment>
<evidence type="ECO:0000313" key="1">
    <source>
        <dbReference type="EMBL" id="KAJ7545281.1"/>
    </source>
</evidence>
<name>A0ACC2CTD0_DIPCM</name>
<reference evidence="2" key="1">
    <citation type="journal article" date="2024" name="Proc. Natl. Acad. Sci. U.S.A.">
        <title>Extraordinary preservation of gene collinearity over three hundred million years revealed in homosporous lycophytes.</title>
        <authorList>
            <person name="Li C."/>
            <person name="Wickell D."/>
            <person name="Kuo L.Y."/>
            <person name="Chen X."/>
            <person name="Nie B."/>
            <person name="Liao X."/>
            <person name="Peng D."/>
            <person name="Ji J."/>
            <person name="Jenkins J."/>
            <person name="Williams M."/>
            <person name="Shu S."/>
            <person name="Plott C."/>
            <person name="Barry K."/>
            <person name="Rajasekar S."/>
            <person name="Grimwood J."/>
            <person name="Han X."/>
            <person name="Sun S."/>
            <person name="Hou Z."/>
            <person name="He W."/>
            <person name="Dai G."/>
            <person name="Sun C."/>
            <person name="Schmutz J."/>
            <person name="Leebens-Mack J.H."/>
            <person name="Li F.W."/>
            <person name="Wang L."/>
        </authorList>
    </citation>
    <scope>NUCLEOTIDE SEQUENCE [LARGE SCALE GENOMIC DNA]</scope>
    <source>
        <strain evidence="2">cv. PW_Plant_1</strain>
    </source>
</reference>
<gene>
    <name evidence="1" type="ORF">O6H91_09G113800</name>
</gene>
<proteinExistence type="predicted"/>
<keyword evidence="2" id="KW-1185">Reference proteome</keyword>
<organism evidence="1 2">
    <name type="scientific">Diphasiastrum complanatum</name>
    <name type="common">Issler's clubmoss</name>
    <name type="synonym">Lycopodium complanatum</name>
    <dbReference type="NCBI Taxonomy" id="34168"/>
    <lineage>
        <taxon>Eukaryota</taxon>
        <taxon>Viridiplantae</taxon>
        <taxon>Streptophyta</taxon>
        <taxon>Embryophyta</taxon>
        <taxon>Tracheophyta</taxon>
        <taxon>Lycopodiopsida</taxon>
        <taxon>Lycopodiales</taxon>
        <taxon>Lycopodiaceae</taxon>
        <taxon>Lycopodioideae</taxon>
        <taxon>Diphasiastrum</taxon>
    </lineage>
</organism>
<dbReference type="EMBL" id="CM055100">
    <property type="protein sequence ID" value="KAJ7545281.1"/>
    <property type="molecule type" value="Genomic_DNA"/>
</dbReference>
<protein>
    <submittedName>
        <fullName evidence="1">Uncharacterized protein</fullName>
    </submittedName>
</protein>
<dbReference type="Proteomes" id="UP001162992">
    <property type="component" value="Chromosome 9"/>
</dbReference>
<evidence type="ECO:0000313" key="2">
    <source>
        <dbReference type="Proteomes" id="UP001162992"/>
    </source>
</evidence>
<sequence length="548" mass="58164">MALPDDGKVTCGLVETPVGCKSIAYAARRRRMEIRRIRIISTTDCYEEPSLKRARGRDGLISSCKDKLSLDFTFGKVESDGSCRYSVTSSKTNGVKETCATLKGANCTPLSGSEWASSSHTASSGSGVDGKPFGFRKIVDLNSRVPSDREPANFNSTAGPKGTDAASAGVVCSTDNVCAATHPQQSNGDATGVIEVSKQADEESPPRFADSSSQIPASKDIVVSSPKVSRCGCVSGDWNPSHGLVSVCGRRREMEDAVTVVPSFLQLPSALVGACSRSDSSEPEGSSDLHFYGVYDGHGGSQAAAYCKDHLHRALIRAIGDAENPGFGADNIWDSQWRRAFAASFFKIDQDIGGHNAEPVFSETVGSTAVVALVGSCQIIVANCGDSRAVLSRNGQAIPLTVDHKPDREDEMARIEAAGGRVIFWDGPRVLGVLAMSRALGDWYLKPYVIADPEVTFAQRSEDDECLILASDGLWDVLSNDVVCDIARRCLAGHRRAHKTGPSSSLGEDEGYVSPAAAAAALLTKLALAKGSSDNISVVVVDLMTRYR</sequence>
<accession>A0ACC2CTD0</accession>